<feature type="region of interest" description="Disordered" evidence="6">
    <location>
        <begin position="373"/>
        <end position="402"/>
    </location>
</feature>
<name>A0AA39Y1T1_9PEZI</name>
<dbReference type="GO" id="GO:0008270">
    <property type="term" value="F:zinc ion binding"/>
    <property type="evidence" value="ECO:0007669"/>
    <property type="project" value="UniProtKB-KW"/>
</dbReference>
<dbReference type="SUPFAM" id="SSF46689">
    <property type="entry name" value="Homeodomain-like"/>
    <property type="match status" value="1"/>
</dbReference>
<dbReference type="Pfam" id="PF05920">
    <property type="entry name" value="Homeobox_KN"/>
    <property type="match status" value="1"/>
</dbReference>
<comment type="subcellular location">
    <subcellularLocation>
        <location evidence="5">Nucleus</location>
    </subcellularLocation>
</comment>
<protein>
    <submittedName>
        <fullName evidence="10">C2H2 type zinc finger-containing protein</fullName>
    </submittedName>
</protein>
<keyword evidence="4" id="KW-0863">Zinc-finger</keyword>
<feature type="DNA-binding region" description="Homeobox" evidence="5">
    <location>
        <begin position="194"/>
        <end position="256"/>
    </location>
</feature>
<dbReference type="PROSITE" id="PS51253">
    <property type="entry name" value="HTH_CENPB"/>
    <property type="match status" value="1"/>
</dbReference>
<evidence type="ECO:0000256" key="2">
    <source>
        <dbReference type="ARBA" id="ARBA00023155"/>
    </source>
</evidence>
<proteinExistence type="predicted"/>
<evidence type="ECO:0000256" key="3">
    <source>
        <dbReference type="ARBA" id="ARBA00023242"/>
    </source>
</evidence>
<sequence>MPVIPEMDEFVNWDHADPATAGMALTMDPMDPIFDRDHDLDLALENVDGDDFSFWALQHYENSHLPTLDPTLDMDLSLGDSPKAFDESFETPDAPCAHCQTGGYQCKRIREGKYKGYCTSCVALRCGCSFGLVDPTPIPTDSAFPHNPWPVMGDHPDAITQEDAHNEGLPPASLSEHAALNSAGAAGEVSSNNGRKAGARFSRESVKILKNWLSTHSKHPYPNEEEKRMLQNQTGLDKTQITNWLANARRRKKIIAPRSTSPGVRTWANAIDIPQRRGTPASFEHMNPLQRWQNSPPENEPASVTAIARAVTASTASNVSSGLNSPFSAHFTDDGSGRSLCNVSSVSSIEPSVSSGGSFASAFSHASRGSLNSFGSLDRGRRRRRRKVAARKSDETGIPPASGPLKSFQCTFCTDTFRTKHDWQRHEKSLHLSLERWVCTPDGPRAFNPEKGQVSCVFCSMPNPDEAHIESHNHSACQERTLGERTFYRKDHLRQHLKLVHGAKFASWSMEQWKVATPEIRSRCGFCGIVMDTWTIRVDHLAEHFKTGKTMADWKGDWGFDAPVADMVENGIPPYLIHDERNSPFPYRAGLGSPDTARNAYELIKSELLFYMTNERQERGHVPTDEELQLEAIRVIFGAEVISSQGISAQSSWLRDLLLSSEELAMRARLAPIRSQIDSRQAQLKINGKDNIFDSDVMETELQEYVKARRLLGLTAMDQELQIEVCNIIGRIEGSSSHPSEDIANFLLRLIFNSTKWLGPFRQRAGLPRSEDVEDEATRSKDPMTIDSTIHNYSRLESELAEFVRTQQSLGIEPSDADLERQARLIIYEVDDGFNQTAADNADWLRAFRQRHMSPESSAAALASNQPLTISLVTQGPCSRLEQPTPQSSTRPRLQSSASMSSSGGSGSRCGSFGGSGSGSSSDWKTMKTVGPYFFNDANCYRRLARELSRWCSATMSPNNPNCHVPSDEELQHQARWILYEDDDPWNQTAADNAEWLRRFKRQVGILTDPSLPGLPEGLQWNINQGGSGFAPPYMFPNPNVPIASVKDDCVTITNEGGKPIQAESSTATKYLQSFTTRHQPPATIFCSRELETGLSEFVENEVSLLSCGGGKAAAEAAFPDDEAIRSKAREILQTPNTAADDPVLMDKFKKMMKERLQLVGTPESANQIQAGQTQGLLDVNQTGLSASGLDLLMPLGVDFSFSSGMDLTMTDGELNDILLDFDLGDIAELPCHGDATLDHSTLNQG</sequence>
<organism evidence="10 11">
    <name type="scientific">Cercophora newfieldiana</name>
    <dbReference type="NCBI Taxonomy" id="92897"/>
    <lineage>
        <taxon>Eukaryota</taxon>
        <taxon>Fungi</taxon>
        <taxon>Dikarya</taxon>
        <taxon>Ascomycota</taxon>
        <taxon>Pezizomycotina</taxon>
        <taxon>Sordariomycetes</taxon>
        <taxon>Sordariomycetidae</taxon>
        <taxon>Sordariales</taxon>
        <taxon>Lasiosphaeriaceae</taxon>
        <taxon>Cercophora</taxon>
    </lineage>
</organism>
<evidence type="ECO:0000259" key="7">
    <source>
        <dbReference type="PROSITE" id="PS50071"/>
    </source>
</evidence>
<feature type="compositionally biased region" description="Polar residues" evidence="6">
    <location>
        <begin position="877"/>
        <end position="895"/>
    </location>
</feature>
<feature type="region of interest" description="Disordered" evidence="6">
    <location>
        <begin position="877"/>
        <end position="923"/>
    </location>
</feature>
<dbReference type="AlphaFoldDB" id="A0AA39Y1T1"/>
<keyword evidence="1 5" id="KW-0238">DNA-binding</keyword>
<comment type="caution">
    <text evidence="10">The sequence shown here is derived from an EMBL/GenBank/DDBJ whole genome shotgun (WGS) entry which is preliminary data.</text>
</comment>
<gene>
    <name evidence="10" type="ORF">B0T16DRAFT_184613</name>
</gene>
<keyword evidence="4" id="KW-0862">Zinc</keyword>
<dbReference type="PROSITE" id="PS50071">
    <property type="entry name" value="HOMEOBOX_2"/>
    <property type="match status" value="1"/>
</dbReference>
<feature type="domain" description="HTH CENPB-type" evidence="9">
    <location>
        <begin position="784"/>
        <end position="858"/>
    </location>
</feature>
<keyword evidence="11" id="KW-1185">Reference proteome</keyword>
<dbReference type="InterPro" id="IPR006600">
    <property type="entry name" value="HTH_CenpB_DNA-bd_dom"/>
</dbReference>
<keyword evidence="2 5" id="KW-0371">Homeobox</keyword>
<dbReference type="InterPro" id="IPR009057">
    <property type="entry name" value="Homeodomain-like_sf"/>
</dbReference>
<dbReference type="GO" id="GO:0006355">
    <property type="term" value="P:regulation of DNA-templated transcription"/>
    <property type="evidence" value="ECO:0007669"/>
    <property type="project" value="InterPro"/>
</dbReference>
<dbReference type="PANTHER" id="PTHR11850">
    <property type="entry name" value="HOMEOBOX PROTEIN TRANSCRIPTION FACTORS"/>
    <property type="match status" value="1"/>
</dbReference>
<accession>A0AA39Y1T1</accession>
<dbReference type="Pfam" id="PF03221">
    <property type="entry name" value="HTH_Tnp_Tc5"/>
    <property type="match status" value="1"/>
</dbReference>
<evidence type="ECO:0000256" key="5">
    <source>
        <dbReference type="PROSITE-ProRule" id="PRU00108"/>
    </source>
</evidence>
<dbReference type="GO" id="GO:0005634">
    <property type="term" value="C:nucleus"/>
    <property type="evidence" value="ECO:0007669"/>
    <property type="project" value="UniProtKB-SubCell"/>
</dbReference>
<dbReference type="Proteomes" id="UP001174936">
    <property type="component" value="Unassembled WGS sequence"/>
</dbReference>
<evidence type="ECO:0000313" key="11">
    <source>
        <dbReference type="Proteomes" id="UP001174936"/>
    </source>
</evidence>
<dbReference type="Gene3D" id="1.10.10.60">
    <property type="entry name" value="Homeodomain-like"/>
    <property type="match status" value="1"/>
</dbReference>
<dbReference type="InterPro" id="IPR050224">
    <property type="entry name" value="TALE_homeobox"/>
</dbReference>
<dbReference type="InterPro" id="IPR013087">
    <property type="entry name" value="Znf_C2H2_type"/>
</dbReference>
<feature type="compositionally biased region" description="Gly residues" evidence="6">
    <location>
        <begin position="904"/>
        <end position="918"/>
    </location>
</feature>
<dbReference type="InterPro" id="IPR008422">
    <property type="entry name" value="KN_HD"/>
</dbReference>
<feature type="compositionally biased region" description="Basic residues" evidence="6">
    <location>
        <begin position="380"/>
        <end position="390"/>
    </location>
</feature>
<reference evidence="10" key="1">
    <citation type="submission" date="2023-06" db="EMBL/GenBank/DDBJ databases">
        <title>Genome-scale phylogeny and comparative genomics of the fungal order Sordariales.</title>
        <authorList>
            <consortium name="Lawrence Berkeley National Laboratory"/>
            <person name="Hensen N."/>
            <person name="Bonometti L."/>
            <person name="Westerberg I."/>
            <person name="Brannstrom I.O."/>
            <person name="Guillou S."/>
            <person name="Cros-Aarteil S."/>
            <person name="Calhoun S."/>
            <person name="Haridas S."/>
            <person name="Kuo A."/>
            <person name="Mondo S."/>
            <person name="Pangilinan J."/>
            <person name="Riley R."/>
            <person name="Labutti K."/>
            <person name="Andreopoulos B."/>
            <person name="Lipzen A."/>
            <person name="Chen C."/>
            <person name="Yanf M."/>
            <person name="Daum C."/>
            <person name="Ng V."/>
            <person name="Clum A."/>
            <person name="Steindorff A."/>
            <person name="Ohm R."/>
            <person name="Martin F."/>
            <person name="Silar P."/>
            <person name="Natvig D."/>
            <person name="Lalanne C."/>
            <person name="Gautier V."/>
            <person name="Ament-Velasquez S.L."/>
            <person name="Kruys A."/>
            <person name="Hutchinson M.I."/>
            <person name="Powell A.J."/>
            <person name="Barry K."/>
            <person name="Miller A.N."/>
            <person name="Grigoriev I.V."/>
            <person name="Debuchy R."/>
            <person name="Gladieux P."/>
            <person name="Thoren M.H."/>
            <person name="Johannesson H."/>
        </authorList>
    </citation>
    <scope>NUCLEOTIDE SEQUENCE</scope>
    <source>
        <strain evidence="10">SMH2532-1</strain>
    </source>
</reference>
<dbReference type="PROSITE" id="PS00028">
    <property type="entry name" value="ZINC_FINGER_C2H2_1"/>
    <property type="match status" value="1"/>
</dbReference>
<evidence type="ECO:0000259" key="9">
    <source>
        <dbReference type="PROSITE" id="PS51253"/>
    </source>
</evidence>
<evidence type="ECO:0000313" key="10">
    <source>
        <dbReference type="EMBL" id="KAK0643541.1"/>
    </source>
</evidence>
<dbReference type="EMBL" id="JAULSV010000005">
    <property type="protein sequence ID" value="KAK0643541.1"/>
    <property type="molecule type" value="Genomic_DNA"/>
</dbReference>
<keyword evidence="3 5" id="KW-0539">Nucleus</keyword>
<evidence type="ECO:0000256" key="6">
    <source>
        <dbReference type="SAM" id="MobiDB-lite"/>
    </source>
</evidence>
<evidence type="ECO:0000259" key="8">
    <source>
        <dbReference type="PROSITE" id="PS50157"/>
    </source>
</evidence>
<evidence type="ECO:0000256" key="1">
    <source>
        <dbReference type="ARBA" id="ARBA00023125"/>
    </source>
</evidence>
<dbReference type="PROSITE" id="PS50157">
    <property type="entry name" value="ZINC_FINGER_C2H2_2"/>
    <property type="match status" value="1"/>
</dbReference>
<feature type="domain" description="Homeobox" evidence="7">
    <location>
        <begin position="192"/>
        <end position="255"/>
    </location>
</feature>
<feature type="domain" description="C2H2-type" evidence="8">
    <location>
        <begin position="408"/>
        <end position="436"/>
    </location>
</feature>
<evidence type="ECO:0000256" key="4">
    <source>
        <dbReference type="PROSITE-ProRule" id="PRU00042"/>
    </source>
</evidence>
<keyword evidence="4" id="KW-0479">Metal-binding</keyword>
<dbReference type="InterPro" id="IPR001356">
    <property type="entry name" value="HD"/>
</dbReference>
<dbReference type="SMART" id="SM00355">
    <property type="entry name" value="ZnF_C2H2"/>
    <property type="match status" value="2"/>
</dbReference>
<dbReference type="CDD" id="cd00086">
    <property type="entry name" value="homeodomain"/>
    <property type="match status" value="1"/>
</dbReference>
<dbReference type="SMART" id="SM00389">
    <property type="entry name" value="HOX"/>
    <property type="match status" value="1"/>
</dbReference>
<dbReference type="GO" id="GO:0003677">
    <property type="term" value="F:DNA binding"/>
    <property type="evidence" value="ECO:0007669"/>
    <property type="project" value="UniProtKB-UniRule"/>
</dbReference>